<evidence type="ECO:0000313" key="2">
    <source>
        <dbReference type="Proteomes" id="UP001060566"/>
    </source>
</evidence>
<organism evidence="1 2">
    <name type="scientific">Bacillus pretiosus</name>
    <dbReference type="NCBI Taxonomy" id="2983392"/>
    <lineage>
        <taxon>Bacteria</taxon>
        <taxon>Bacillati</taxon>
        <taxon>Bacillota</taxon>
        <taxon>Bacilli</taxon>
        <taxon>Bacillales</taxon>
        <taxon>Bacillaceae</taxon>
        <taxon>Bacillus</taxon>
    </lineage>
</organism>
<reference evidence="1" key="1">
    <citation type="submission" date="2022-10" db="EMBL/GenBank/DDBJ databases">
        <title>De novo draft assembly of the Pseudomonas pretiosus genome isolated from the plants rhizorohere.</title>
        <authorList>
            <person name="Robas M."/>
            <person name="Fernandez V.M."/>
            <person name="Provanza A."/>
            <person name="Jimenez P.A."/>
        </authorList>
    </citation>
    <scope>NUCLEOTIDE SEQUENCE</scope>
    <source>
        <strain evidence="1">SAICEU11T</strain>
    </source>
</reference>
<proteinExistence type="predicted"/>
<dbReference type="EMBL" id="JAOXJG010000002">
    <property type="protein sequence ID" value="MCW1238148.1"/>
    <property type="molecule type" value="Genomic_DNA"/>
</dbReference>
<dbReference type="GeneID" id="301196861"/>
<dbReference type="Proteomes" id="UP001060566">
    <property type="component" value="Unassembled WGS sequence"/>
</dbReference>
<evidence type="ECO:0000313" key="1">
    <source>
        <dbReference type="EMBL" id="MCW1238148.1"/>
    </source>
</evidence>
<gene>
    <name evidence="1" type="ORF">NGM45_03390</name>
</gene>
<protein>
    <submittedName>
        <fullName evidence="1">Uncharacterized protein</fullName>
    </submittedName>
</protein>
<accession>A0ABT3EMY0</accession>
<dbReference type="RefSeq" id="WP_176520797.1">
    <property type="nucleotide sequence ID" value="NZ_JAOXJG010000002.1"/>
</dbReference>
<comment type="caution">
    <text evidence="1">The sequence shown here is derived from an EMBL/GenBank/DDBJ whole genome shotgun (WGS) entry which is preliminary data.</text>
</comment>
<keyword evidence="2" id="KW-1185">Reference proteome</keyword>
<name>A0ABT3EMY0_9BACI</name>
<sequence>MRKPKEKAEITSNIEKSYLKIADKIEKEQAKQYKKLNENADLAFV</sequence>